<feature type="region of interest" description="Disordered" evidence="1">
    <location>
        <begin position="548"/>
        <end position="588"/>
    </location>
</feature>
<evidence type="ECO:0000313" key="6">
    <source>
        <dbReference type="Proteomes" id="UP000002035"/>
    </source>
</evidence>
<feature type="domain" description="Csf1 C-terminal region" evidence="4">
    <location>
        <begin position="2436"/>
        <end position="3161"/>
    </location>
</feature>
<reference evidence="6" key="1">
    <citation type="journal article" date="2012" name="MBio">
        <title>Comparative genome analysis of Trichophyton rubrum and related dermatophytes reveals candidate genes involved in infection.</title>
        <authorList>
            <person name="Martinez D.A."/>
            <person name="Oliver B.G."/>
            <person name="Graeser Y."/>
            <person name="Goldberg J.M."/>
            <person name="Li W."/>
            <person name="Martinez-Rossi N.M."/>
            <person name="Monod M."/>
            <person name="Shelest E."/>
            <person name="Barton R.C."/>
            <person name="Birch E."/>
            <person name="Brakhage A.A."/>
            <person name="Chen Z."/>
            <person name="Gurr S.J."/>
            <person name="Heiman D."/>
            <person name="Heitman J."/>
            <person name="Kosti I."/>
            <person name="Rossi A."/>
            <person name="Saif S."/>
            <person name="Samalova M."/>
            <person name="Saunders C.W."/>
            <person name="Shea T."/>
            <person name="Summerbell R.C."/>
            <person name="Xu J."/>
            <person name="Young S."/>
            <person name="Zeng Q."/>
            <person name="Birren B.W."/>
            <person name="Cuomo C.A."/>
            <person name="White T.C."/>
        </authorList>
    </citation>
    <scope>NUCLEOTIDE SEQUENCE [LARGE SCALE GENOMIC DNA]</scope>
    <source>
        <strain evidence="6">ATCC MYA-4605 / CBS 113480</strain>
    </source>
</reference>
<feature type="transmembrane region" description="Helical" evidence="2">
    <location>
        <begin position="27"/>
        <end position="48"/>
    </location>
</feature>
<dbReference type="Pfam" id="PF25038">
    <property type="entry name" value="Csf1_C"/>
    <property type="match status" value="1"/>
</dbReference>
<feature type="compositionally biased region" description="Basic and acidic residues" evidence="1">
    <location>
        <begin position="572"/>
        <end position="584"/>
    </location>
</feature>
<dbReference type="OrthoDB" id="10051416at2759"/>
<evidence type="ECO:0000256" key="1">
    <source>
        <dbReference type="SAM" id="MobiDB-lite"/>
    </source>
</evidence>
<dbReference type="InterPro" id="IPR048636">
    <property type="entry name" value="Csf1_N"/>
</dbReference>
<feature type="region of interest" description="Disordered" evidence="1">
    <location>
        <begin position="185"/>
        <end position="248"/>
    </location>
</feature>
<dbReference type="InterPro" id="IPR056779">
    <property type="entry name" value="Csf1_C"/>
</dbReference>
<dbReference type="EMBL" id="DS995703">
    <property type="protein sequence ID" value="EEQ30680.1"/>
    <property type="molecule type" value="Genomic_DNA"/>
</dbReference>
<dbReference type="GO" id="GO:0016020">
    <property type="term" value="C:membrane"/>
    <property type="evidence" value="ECO:0007669"/>
    <property type="project" value="InterPro"/>
</dbReference>
<feature type="transmembrane region" description="Helical" evidence="2">
    <location>
        <begin position="69"/>
        <end position="87"/>
    </location>
</feature>
<evidence type="ECO:0008006" key="7">
    <source>
        <dbReference type="Google" id="ProtNLM"/>
    </source>
</evidence>
<proteinExistence type="predicted"/>
<dbReference type="GeneID" id="9229315"/>
<dbReference type="VEuPathDB" id="FungiDB:MCYG_03499"/>
<evidence type="ECO:0000259" key="4">
    <source>
        <dbReference type="Pfam" id="PF25038"/>
    </source>
</evidence>
<organism evidence="5 6">
    <name type="scientific">Arthroderma otae (strain ATCC MYA-4605 / CBS 113480)</name>
    <name type="common">Microsporum canis</name>
    <dbReference type="NCBI Taxonomy" id="554155"/>
    <lineage>
        <taxon>Eukaryota</taxon>
        <taxon>Fungi</taxon>
        <taxon>Dikarya</taxon>
        <taxon>Ascomycota</taxon>
        <taxon>Pezizomycotina</taxon>
        <taxon>Eurotiomycetes</taxon>
        <taxon>Eurotiomycetidae</taxon>
        <taxon>Onygenales</taxon>
        <taxon>Arthrodermataceae</taxon>
        <taxon>Microsporum</taxon>
    </lineage>
</organism>
<keyword evidence="2" id="KW-0472">Membrane</keyword>
<protein>
    <recommendedName>
        <fullName evidence="7">Fermentation associated protein</fullName>
    </recommendedName>
</protein>
<dbReference type="PANTHER" id="PTHR32085:SF3">
    <property type="entry name" value="PROTEIN CSF1"/>
    <property type="match status" value="1"/>
</dbReference>
<feature type="compositionally biased region" description="Low complexity" evidence="1">
    <location>
        <begin position="235"/>
        <end position="247"/>
    </location>
</feature>
<feature type="region of interest" description="Disordered" evidence="1">
    <location>
        <begin position="121"/>
        <end position="150"/>
    </location>
</feature>
<name>C5FLV8_ARTOC</name>
<keyword evidence="2" id="KW-0812">Transmembrane</keyword>
<feature type="compositionally biased region" description="Basic and acidic residues" evidence="1">
    <location>
        <begin position="548"/>
        <end position="562"/>
    </location>
</feature>
<dbReference type="OMA" id="YGLEWFI"/>
<keyword evidence="2" id="KW-1133">Transmembrane helix</keyword>
<evidence type="ECO:0000259" key="3">
    <source>
        <dbReference type="Pfam" id="PF21678"/>
    </source>
</evidence>
<gene>
    <name evidence="5" type="ORF">MCYG_03499</name>
</gene>
<keyword evidence="6" id="KW-1185">Reference proteome</keyword>
<dbReference type="HOGENOM" id="CLU_000126_1_0_1"/>
<dbReference type="Proteomes" id="UP000002035">
    <property type="component" value="Unassembled WGS sequence"/>
</dbReference>
<feature type="compositionally biased region" description="Basic and acidic residues" evidence="1">
    <location>
        <begin position="130"/>
        <end position="146"/>
    </location>
</feature>
<evidence type="ECO:0000256" key="2">
    <source>
        <dbReference type="SAM" id="Phobius"/>
    </source>
</evidence>
<dbReference type="eggNOG" id="KOG3596">
    <property type="taxonomic scope" value="Eukaryota"/>
</dbReference>
<dbReference type="RefSeq" id="XP_002847993.1">
    <property type="nucleotide sequence ID" value="XM_002847947.1"/>
</dbReference>
<feature type="compositionally biased region" description="Polar residues" evidence="1">
    <location>
        <begin position="214"/>
        <end position="223"/>
    </location>
</feature>
<dbReference type="GO" id="GO:0006113">
    <property type="term" value="P:fermentation"/>
    <property type="evidence" value="ECO:0007669"/>
    <property type="project" value="InterPro"/>
</dbReference>
<dbReference type="STRING" id="554155.C5FLV8"/>
<sequence length="3162" mass="352042">MSSSPEHQIANGKLTPESLTPVPQFNWVFLIELIVSGVLTLFFLFYFNRLFATLVSYGVRAYTWHYYRVYIDIHALQISLLAGRIFFKGIRYHGENETILVQTGYITWRFWSRPVPPGNTFHQERKARHPASEQDGDKHAGTENKKKQSPRIEVTINGLEWFVYNRSPAYDSILAGFGLVPPANGGSDSSATRDGGTSLPDASNGDIDDEAAASSPSEPLTPSSKKDVNSQRQKGLSSNNGNVGGSSILQNVEQRSGPQILSLFPISMDCYRGALALGNENTKTILTLTFDKAVGKIDAGHSGPLDVYKQIFEYDLSHPIVQMKPNPDYKQSQLAAASSIEATNEESKNRGYMYSLHRRYRDHRRRVWNSVCDLIPYFQSSVESFHPRHDQRNRPASGAVHQDGWLGLTRYLDEEEQDEHEGWSSVEYGRFSTLLDSPSVYFRYYWDIGGPVAISKTGPEPPDKSTPYNINGAEPPEWGMDITIRGGLLNYGPWADRERINLQSVFIPNSYRDSQVTPILKPGEMRQSTAFVLNILIDETTTLRIPTRESSKDWQWKGRADQSRGMSRAKKKDKDRSRGNEADKAGTQGPDIRPFGWLSLRVDRGSTIVYSMAMFASNHGYCNKVDIDLRHTKMSSSVNHGILWQSDRQVISCDLSNPLQWNSLHNWSVDVESTKLELFLLWDHLILLTDLISDWTSGPFQEFYTFVPIKYHLSFAFLDFKLLINVNDLNIINNPSDLDDNSFLIIEGEILIARVEIPIVYHKANRNVAKFDIQGSNGDLRLSTPLWNTQRTFLDDRPVGGLDTLKIDGSYSWYSLTSPKVTDVAIINLSGSAPYLYLYGFILKNFLDVNENYFGRTIHFKTFDEHRAAVDSGAAQGHSGSNPAPVTNGLDVILHIAADDLKVLLPAGLYDRNENLALKAASLNLDVRFTNYYMDFHSSLSPVEISVLSENPGAPPVRTGPQLYINGLAIFGHRLFGLPPTEPTYACNWDFQVGSIVGECSPSFVKSAKSAFESLAFSFDDDENALPPLQTGVYDVTFLRANVKAIKVWVLAEETAFLFSTGTIDVEFNDRCGLKMSLFVNLTVPDVVVAIVDRKSARSQAISRKPVKTYACFQTALKLNTLGKREDFEHYRSLQQNHIRKHDSRTHRTPWLLFDELDIPTEDEAFPHFIPPTMPVPSMPEPVRFPKTPRRSPYYQTPHQSPLKGLSDLITIPLSSSTNPTPDQYIPRGRLVRPTSTTWAMPQFHFYHIEPDKTNVPPMPSSSEFVIGQKQALEAGFGRSDAYDSLKGAQACIICTLEPGLTGFCSTEAVHALSSLLESIQPRNPIEILDSFQAKLTSAALRAQKSANKEVRNISTFSLELPLCRIRLLNPLLEPNDPTGSVRDQYYIDLLHARALIHEKAILDANISMKPKKSLTTHITVRSISISAQEENIDAATELSLCVCKISDVSFLFLEDKDIKSRLQIQNIRIMSSNESVAKFGLLLDRTNKVVGSISAAFQQIFEAHENRLLYLVHYLANAGANMPEPQFMTRLSYALRVTKPHLRLEDAWKIISRLRNIYKSITTEEQEKLRTDCQNDRVSYPADVKDVILSVFETWRSWELTPIKKSLIVKALWGEDDDVASRTADHPKEIDAAVFLRSTHVSLGPGPRENSFHLESMSTTIRFGAKTRDSSPSLKTKLLVVQNHCSNVSLQLNWELCEVLERVLSSDLNFAFMSSASQSEPMNQSGDAPKGEHEVHVIFVAEKGSARLDGINLRLALLGNALKASIIHRSNPALTEETISVMLASKMSSAHVISYSNPLMEWKFHNPNIFLSRHSQERDQHIEHDWKCAATCEKLRYEVTENPLGLIHVADRVVEDELKQVLGVIGSSVDTYSEMGSSIQSKQEIHHFHVATFLDDYQICIALLPTVEYTIGGDVARLSVTPLGRMKFEVDYDIKNNLHTIQSSKDGNLRILSSMAIPPINGRVRLDMTHDPVFVDIDTTIEIVDVDASAIQNILGAINGPEISHFIEDLTHDGNMLKTHLNQVLSSGKTAQPVKMNIQKPGIVYQVRLTFAGIRTHATSPGLRTKDHSADMSLEFRTIQVHMENSAVKGIRNTQPEFHIYMSQIGISVKKKGIYETISHGKVALGARVSGSLKDLPDGQVMRLFHLTSSGLEVEISAETASLVVDIVAHLQETIKTIDISQDIAHLRKIRKISFPRRKKKEVAHTATTTTSPTAGEEGNRDTLAFLDATYSVQLSNIQVSWLVLDNSSYHGAGMEDLVFSISKVELATKKTNAARLRIQHMQLQMVPVSDDKRKRSQNSALLPEAVFNVSLLSVNSKWKLALHAAGKALDLRTTSDFIIPASLLQNSLASAVEKVREAKSLWTTEFIENPNVTKESLGFKQLDSLLVDADFAGAIVTLQGRYSAGESAPTAPSNRNSTGSNDLRYGQAWSGDSVSTATLRAPGVALKVRYESSEADTPILEAEMKVDGSSNVLHPSVVPLLTQISSSIQDVVGRQEKRDERVEVAQANKSQDISMDPTTILGSCKLSIGLWIRKQEFTLSCQPIARVAATAGFEDVNITINTVQSEEQRRFFAVLVAFDKLQASVKHVYSNESTASFEVDSIVVSMMNSKHVSSSSGISAILKISPTRLQMNAKQAQDFLLFREIWTPQDDQPKRPAPTHEASPEIQAYMVQRYQQMAATGAFPWNSTLAIESLDIQLDLGQTIGKSDFTIKNLWISSKKTSDWEQNLCIGFETVGIKSRGRLSGFVELSKFKVRTSIEWPDGVISTGQTPLIQAAVGIGKLQAEASFEYLPFFAADVNSFEFFMYNVRDDDGKSNDRLVSVLEGDKLHVFCTTMTAAQGLGLYQTLQRLIQEKKAAYQTSLREIENALHRKTLSPGELPEESATIPAVKSDKSDINLPISLQTSVVVNLRAIRVGAFPNNFHDNQLFKLEALDAEARFSVVIEDGKTHTGLGMTLGQLRVALASVNSPGPPATSDITVDEIVSRATGSRGGTILNVPRVVATMETWQVPASNHIDYIFKSSFEGKVDVGWNYSRIAFIRGMWSTHSRALATRLGKPLPQAAVQITGGPKAEGEEGEYNGQEKITAVVNVPQSRYTYTPIEPAVIETPQLRDMGEATPPLEWIGLQRDRLPNITHQIIIVTLMEIAKDVEDAYSKILGSS</sequence>
<dbReference type="PANTHER" id="PTHR32085">
    <property type="entry name" value="PROTEIN CSF1"/>
    <property type="match status" value="1"/>
</dbReference>
<dbReference type="InterPro" id="IPR029636">
    <property type="entry name" value="Csf1"/>
</dbReference>
<feature type="domain" description="Csf1 N-terminal" evidence="3">
    <location>
        <begin position="41"/>
        <end position="872"/>
    </location>
</feature>
<dbReference type="Pfam" id="PF21678">
    <property type="entry name" value="Csf1_N"/>
    <property type="match status" value="1"/>
</dbReference>
<evidence type="ECO:0000313" key="5">
    <source>
        <dbReference type="EMBL" id="EEQ30680.1"/>
    </source>
</evidence>
<accession>C5FLV8</accession>